<dbReference type="InterPro" id="IPR004099">
    <property type="entry name" value="Pyr_nucl-diS_OxRdtase_dimer"/>
</dbReference>
<dbReference type="OrthoDB" id="361797at2759"/>
<feature type="binding site" evidence="5">
    <location>
        <position position="327"/>
    </location>
    <ligand>
        <name>NAD(+)</name>
        <dbReference type="ChEBI" id="CHEBI:57540"/>
    </ligand>
</feature>
<gene>
    <name evidence="9" type="ORF">JDV02_004682</name>
</gene>
<dbReference type="InterPro" id="IPR023753">
    <property type="entry name" value="FAD/NAD-binding_dom"/>
</dbReference>
<feature type="domain" description="Pyridine nucleotide-disulphide oxidoreductase dimerisation" evidence="7">
    <location>
        <begin position="415"/>
        <end position="524"/>
    </location>
</feature>
<keyword evidence="5" id="KW-0547">Nucleotide-binding</keyword>
<evidence type="ECO:0000256" key="4">
    <source>
        <dbReference type="PIRSR" id="PIRSR000350-2"/>
    </source>
</evidence>
<feature type="binding site" evidence="5">
    <location>
        <begin position="230"/>
        <end position="237"/>
    </location>
    <ligand>
        <name>NAD(+)</name>
        <dbReference type="ChEBI" id="CHEBI:57540"/>
    </ligand>
</feature>
<dbReference type="PANTHER" id="PTHR43014">
    <property type="entry name" value="MERCURIC REDUCTASE"/>
    <property type="match status" value="1"/>
</dbReference>
<dbReference type="Gene3D" id="3.50.50.60">
    <property type="entry name" value="FAD/NAD(P)-binding domain"/>
    <property type="match status" value="2"/>
</dbReference>
<feature type="binding site" evidence="5">
    <location>
        <position position="368"/>
    </location>
    <ligand>
        <name>FAD</name>
        <dbReference type="ChEBI" id="CHEBI:57692"/>
    </ligand>
</feature>
<evidence type="ECO:0000256" key="2">
    <source>
        <dbReference type="ARBA" id="ARBA00022630"/>
    </source>
</evidence>
<dbReference type="RefSeq" id="XP_047841892.1">
    <property type="nucleotide sequence ID" value="XM_047985913.1"/>
</dbReference>
<dbReference type="InterPro" id="IPR036188">
    <property type="entry name" value="FAD/NAD-bd_sf"/>
</dbReference>
<evidence type="ECO:0008006" key="11">
    <source>
        <dbReference type="Google" id="ProtNLM"/>
    </source>
</evidence>
<dbReference type="Gene3D" id="3.30.390.30">
    <property type="match status" value="1"/>
</dbReference>
<dbReference type="Proteomes" id="UP000829364">
    <property type="component" value="Chromosome 4"/>
</dbReference>
<proteinExistence type="inferred from homology"/>
<evidence type="ECO:0000256" key="1">
    <source>
        <dbReference type="ARBA" id="ARBA00007532"/>
    </source>
</evidence>
<evidence type="ECO:0000313" key="9">
    <source>
        <dbReference type="EMBL" id="UNI18411.1"/>
    </source>
</evidence>
<dbReference type="GO" id="GO:0003955">
    <property type="term" value="F:NAD(P)H dehydrogenase (quinone) activity"/>
    <property type="evidence" value="ECO:0007669"/>
    <property type="project" value="TreeGrafter"/>
</dbReference>
<dbReference type="GO" id="GO:0050660">
    <property type="term" value="F:flavin adenine dinucleotide binding"/>
    <property type="evidence" value="ECO:0007669"/>
    <property type="project" value="TreeGrafter"/>
</dbReference>
<dbReference type="SUPFAM" id="SSF55424">
    <property type="entry name" value="FAD/NAD-linked reductases, dimerisation (C-terminal) domain"/>
    <property type="match status" value="1"/>
</dbReference>
<feature type="binding site" evidence="5">
    <location>
        <position position="85"/>
    </location>
    <ligand>
        <name>FAD</name>
        <dbReference type="ChEBI" id="CHEBI:57692"/>
    </ligand>
</feature>
<organism evidence="9 10">
    <name type="scientific">Purpureocillium takamizusanense</name>
    <dbReference type="NCBI Taxonomy" id="2060973"/>
    <lineage>
        <taxon>Eukaryota</taxon>
        <taxon>Fungi</taxon>
        <taxon>Dikarya</taxon>
        <taxon>Ascomycota</taxon>
        <taxon>Pezizomycotina</taxon>
        <taxon>Sordariomycetes</taxon>
        <taxon>Hypocreomycetidae</taxon>
        <taxon>Hypocreales</taxon>
        <taxon>Ophiocordycipitaceae</taxon>
        <taxon>Purpureocillium</taxon>
    </lineage>
</organism>
<evidence type="ECO:0000256" key="5">
    <source>
        <dbReference type="PIRSR" id="PIRSR000350-3"/>
    </source>
</evidence>
<evidence type="ECO:0000256" key="3">
    <source>
        <dbReference type="ARBA" id="ARBA00022827"/>
    </source>
</evidence>
<keyword evidence="2" id="KW-0285">Flavoprotein</keyword>
<dbReference type="AlphaFoldDB" id="A0A9Q8VB11"/>
<keyword evidence="10" id="KW-1185">Reference proteome</keyword>
<dbReference type="PANTHER" id="PTHR43014:SF2">
    <property type="entry name" value="MERCURIC REDUCTASE"/>
    <property type="match status" value="1"/>
</dbReference>
<accession>A0A9Q8VB11</accession>
<dbReference type="GeneID" id="72066634"/>
<evidence type="ECO:0000259" key="7">
    <source>
        <dbReference type="Pfam" id="PF02852"/>
    </source>
</evidence>
<reference evidence="9" key="1">
    <citation type="submission" date="2021-11" db="EMBL/GenBank/DDBJ databases">
        <title>Purpureocillium_takamizusanense_genome.</title>
        <authorList>
            <person name="Nguyen N.-H."/>
        </authorList>
    </citation>
    <scope>NUCLEOTIDE SEQUENCE</scope>
    <source>
        <strain evidence="9">PT3</strain>
    </source>
</reference>
<dbReference type="InterPro" id="IPR001100">
    <property type="entry name" value="Pyr_nuc-diS_OxRdtase"/>
</dbReference>
<dbReference type="KEGG" id="ptkz:JDV02_004682"/>
<evidence type="ECO:0000313" key="10">
    <source>
        <dbReference type="Proteomes" id="UP000829364"/>
    </source>
</evidence>
<feature type="disulfide bond" description="Redox-active" evidence="6">
    <location>
        <begin position="76"/>
        <end position="81"/>
    </location>
</feature>
<dbReference type="PRINTS" id="PR00411">
    <property type="entry name" value="PNDRDTASEI"/>
</dbReference>
<dbReference type="Pfam" id="PF02852">
    <property type="entry name" value="Pyr_redox_dim"/>
    <property type="match status" value="1"/>
</dbReference>
<comment type="similarity">
    <text evidence="1">Belongs to the class-I pyridine nucleotide-disulfide oxidoreductase family.</text>
</comment>
<evidence type="ECO:0000259" key="8">
    <source>
        <dbReference type="Pfam" id="PF07992"/>
    </source>
</evidence>
<feature type="domain" description="FAD/NAD(P)-binding" evidence="8">
    <location>
        <begin position="41"/>
        <end position="380"/>
    </location>
</feature>
<comment type="cofactor">
    <cofactor evidence="5">
        <name>FAD</name>
        <dbReference type="ChEBI" id="CHEBI:57692"/>
    </cofactor>
    <text evidence="5">Binds 1 FAD per subunit.</text>
</comment>
<dbReference type="Pfam" id="PF07992">
    <property type="entry name" value="Pyr_redox_2"/>
    <property type="match status" value="1"/>
</dbReference>
<keyword evidence="3 5" id="KW-0274">FAD</keyword>
<dbReference type="EMBL" id="CP086357">
    <property type="protein sequence ID" value="UNI18411.1"/>
    <property type="molecule type" value="Genomic_DNA"/>
</dbReference>
<dbReference type="InterPro" id="IPR016156">
    <property type="entry name" value="FAD/NAD-linked_Rdtase_dimer_sf"/>
</dbReference>
<evidence type="ECO:0000256" key="6">
    <source>
        <dbReference type="PIRSR" id="PIRSR000350-4"/>
    </source>
</evidence>
<feature type="active site" description="Proton acceptor" evidence="4">
    <location>
        <position position="516"/>
    </location>
</feature>
<dbReference type="PIRSF" id="PIRSF000350">
    <property type="entry name" value="Mercury_reductase_MerA"/>
    <property type="match status" value="1"/>
</dbReference>
<dbReference type="PRINTS" id="PR00368">
    <property type="entry name" value="FADPNR"/>
</dbReference>
<name>A0A9Q8VB11_9HYPO</name>
<dbReference type="SUPFAM" id="SSF51905">
    <property type="entry name" value="FAD/NAD(P)-binding domain"/>
    <property type="match status" value="1"/>
</dbReference>
<sequence length="531" mass="56401">MPYATLFNRLPPKPLGSLNLLVRRYTAAAAAMSSTTTHYAAVVIGSGQGGTPLSMAFAQAGHKTALIESVHVGGCCVNEGCTPTKTMIASGRVAYLARRGNDYGVSTVGGSGSGGRNEVHVAMEKVRQRKRDMVDSFRSGSERRVRDAGVELIRGAASFRDDRTLCVRPGADGSAETTLTADRIFICTGERPASPRIDGFDAASFPPGVVLDSTSVQELGEVPSHLVVVGGGYIGLEFGQLFRRLGAEVTILQRGKQLLPREDPEVAEAMLKIVREDGIRVLLNTSPTAVRPGSGSGDQSAAVVSVSTTASGPDAELRGSHVLFAAGRVPNTDGLDLAAAGIETTPRGHVKVDAQLRTSNPRVWALGDVKGPPAFTHVSYDDFRLLRANLLLGDDKATTTTGDTPPLTTEGRILPYVVYTDPQLGHVGLHEHEARRDLPPSGRTIQVANMPMSYVARALETGETRGLMKAVVDADSQQILGFTCLGLEGGEVMSVVQMAMIGRVKWTALREAVWAHPSLAESLNNLWGFLK</sequence>
<protein>
    <recommendedName>
        <fullName evidence="11">Mercuric reductase</fullName>
    </recommendedName>
</protein>
<keyword evidence="5" id="KW-0520">NAD</keyword>